<gene>
    <name evidence="2" type="ORF">SAMN04488090_1557</name>
</gene>
<keyword evidence="2" id="KW-0560">Oxidoreductase</keyword>
<evidence type="ECO:0000313" key="2">
    <source>
        <dbReference type="EMBL" id="SDL72270.1"/>
    </source>
</evidence>
<reference evidence="2 3" key="1">
    <citation type="submission" date="2016-10" db="EMBL/GenBank/DDBJ databases">
        <authorList>
            <person name="de Groot N.N."/>
        </authorList>
    </citation>
    <scope>NUCLEOTIDE SEQUENCE [LARGE SCALE GENOMIC DNA]</scope>
    <source>
        <strain evidence="2 3">DSM 21668</strain>
    </source>
</reference>
<dbReference type="InterPro" id="IPR003779">
    <property type="entry name" value="CMD-like"/>
</dbReference>
<dbReference type="RefSeq" id="WP_093200024.1">
    <property type="nucleotide sequence ID" value="NZ_FNGS01000003.1"/>
</dbReference>
<dbReference type="OrthoDB" id="1683318at2"/>
<organism evidence="2 3">
    <name type="scientific">Siphonobacter aquaeclarae</name>
    <dbReference type="NCBI Taxonomy" id="563176"/>
    <lineage>
        <taxon>Bacteria</taxon>
        <taxon>Pseudomonadati</taxon>
        <taxon>Bacteroidota</taxon>
        <taxon>Cytophagia</taxon>
        <taxon>Cytophagales</taxon>
        <taxon>Cytophagaceae</taxon>
        <taxon>Siphonobacter</taxon>
    </lineage>
</organism>
<sequence length="119" mass="13334">MSQIEAFNDYRSRMNERILGSDNLIVKRLFNLDTNTYADGALDGKTKEMIGLACSMVLRCDDCVRYHLGKCYELGVTEAEMQEIFSVATVIGGTIVIPHLRRAVEYWDELQAAGHGDNA</sequence>
<feature type="domain" description="Carboxymuconolactone decarboxylase-like" evidence="1">
    <location>
        <begin position="27"/>
        <end position="105"/>
    </location>
</feature>
<dbReference type="SUPFAM" id="SSF69118">
    <property type="entry name" value="AhpD-like"/>
    <property type="match status" value="1"/>
</dbReference>
<evidence type="ECO:0000259" key="1">
    <source>
        <dbReference type="Pfam" id="PF02627"/>
    </source>
</evidence>
<dbReference type="PANTHER" id="PTHR33930:SF2">
    <property type="entry name" value="BLR3452 PROTEIN"/>
    <property type="match status" value="1"/>
</dbReference>
<dbReference type="Pfam" id="PF02627">
    <property type="entry name" value="CMD"/>
    <property type="match status" value="1"/>
</dbReference>
<dbReference type="EMBL" id="FNGS01000003">
    <property type="protein sequence ID" value="SDL72270.1"/>
    <property type="molecule type" value="Genomic_DNA"/>
</dbReference>
<dbReference type="InterPro" id="IPR004675">
    <property type="entry name" value="AhpD_core"/>
</dbReference>
<keyword evidence="3" id="KW-1185">Reference proteome</keyword>
<dbReference type="AlphaFoldDB" id="A0A1G9MDB8"/>
<dbReference type="STRING" id="563176.SAMN04488090_1557"/>
<proteinExistence type="predicted"/>
<keyword evidence="2" id="KW-0575">Peroxidase</keyword>
<dbReference type="Gene3D" id="1.20.1290.10">
    <property type="entry name" value="AhpD-like"/>
    <property type="match status" value="1"/>
</dbReference>
<protein>
    <submittedName>
        <fullName evidence="2">Alkylhydroperoxidase AhpD family core domain-containing protein</fullName>
    </submittedName>
</protein>
<evidence type="ECO:0000313" key="3">
    <source>
        <dbReference type="Proteomes" id="UP000198901"/>
    </source>
</evidence>
<name>A0A1G9MDB8_9BACT</name>
<dbReference type="Proteomes" id="UP000198901">
    <property type="component" value="Unassembled WGS sequence"/>
</dbReference>
<dbReference type="NCBIfam" id="TIGR00778">
    <property type="entry name" value="ahpD_dom"/>
    <property type="match status" value="1"/>
</dbReference>
<dbReference type="InterPro" id="IPR029032">
    <property type="entry name" value="AhpD-like"/>
</dbReference>
<dbReference type="GO" id="GO:0051920">
    <property type="term" value="F:peroxiredoxin activity"/>
    <property type="evidence" value="ECO:0007669"/>
    <property type="project" value="InterPro"/>
</dbReference>
<accession>A0A1G9MDB8</accession>
<dbReference type="PANTHER" id="PTHR33930">
    <property type="entry name" value="ALKYL HYDROPEROXIDE REDUCTASE AHPD"/>
    <property type="match status" value="1"/>
</dbReference>